<feature type="region of interest" description="Disordered" evidence="1">
    <location>
        <begin position="18"/>
        <end position="39"/>
    </location>
</feature>
<reference evidence="2 3" key="1">
    <citation type="submission" date="2019-04" db="EMBL/GenBank/DDBJ databases">
        <title>Friends and foes A comparative genomics study of 23 Aspergillus species from section Flavi.</title>
        <authorList>
            <consortium name="DOE Joint Genome Institute"/>
            <person name="Kjaerbolling I."/>
            <person name="Vesth T."/>
            <person name="Frisvad J.C."/>
            <person name="Nybo J.L."/>
            <person name="Theobald S."/>
            <person name="Kildgaard S."/>
            <person name="Isbrandt T."/>
            <person name="Kuo A."/>
            <person name="Sato A."/>
            <person name="Lyhne E.K."/>
            <person name="Kogle M.E."/>
            <person name="Wiebenga A."/>
            <person name="Kun R.S."/>
            <person name="Lubbers R.J."/>
            <person name="Makela M.R."/>
            <person name="Barry K."/>
            <person name="Chovatia M."/>
            <person name="Clum A."/>
            <person name="Daum C."/>
            <person name="Haridas S."/>
            <person name="He G."/>
            <person name="LaButti K."/>
            <person name="Lipzen A."/>
            <person name="Mondo S."/>
            <person name="Riley R."/>
            <person name="Salamov A."/>
            <person name="Simmons B.A."/>
            <person name="Magnuson J.K."/>
            <person name="Henrissat B."/>
            <person name="Mortensen U.H."/>
            <person name="Larsen T.O."/>
            <person name="Devries R.P."/>
            <person name="Grigoriev I.V."/>
            <person name="Machida M."/>
            <person name="Baker S.E."/>
            <person name="Andersen M.R."/>
        </authorList>
    </citation>
    <scope>NUCLEOTIDE SEQUENCE [LARGE SCALE GENOMIC DNA]</scope>
    <source>
        <strain evidence="2 3">IBT 18842</strain>
    </source>
</reference>
<organism evidence="2 3">
    <name type="scientific">Aspergillus avenaceus</name>
    <dbReference type="NCBI Taxonomy" id="36643"/>
    <lineage>
        <taxon>Eukaryota</taxon>
        <taxon>Fungi</taxon>
        <taxon>Dikarya</taxon>
        <taxon>Ascomycota</taxon>
        <taxon>Pezizomycotina</taxon>
        <taxon>Eurotiomycetes</taxon>
        <taxon>Eurotiomycetidae</taxon>
        <taxon>Eurotiales</taxon>
        <taxon>Aspergillaceae</taxon>
        <taxon>Aspergillus</taxon>
        <taxon>Aspergillus subgen. Circumdati</taxon>
    </lineage>
</organism>
<accession>A0A5N6TRN1</accession>
<dbReference type="AlphaFoldDB" id="A0A5N6TRN1"/>
<sequence>MSGRSYFRRALGLRRQISSLHRRSEPPVQHDTSSDPLPYFEPTPSQILRYGLKGSTQSLRKIGHSGELDQHFEELFSDKWPLKTAPPSPLWSSLERTAVGPSKKAFTKSFDDIQDLQQLHLFLEKYVNEEQGCLLLQHDDSKSLARVLERCQQYNTYGEILSTISAITTRIEGLQAHITHSLFKLGMHYACLAFSAPALRRYIDGYLAAGPQRLGPRSSASLINTLLYSLQSLQMQRTHHDFREMLQAVAGETHSGGLSPHCLHKITCWADRRNFKVPLERYLSLLARLRSNSLLQTLWDETIERLTPDSPSHRYQSAYDCVKTLFDVGSHERALTYLGQISECANNNLPGLSKFKDLRGLLVNEIVLEVLPSLAGTEYPSILEVQVQDMERSLGIVWNPNRNAHVSASDPLQISSGQPLLTIDGDSFGYDSNARLVADVQALGCSQSKANLEKIVSLLDEYEGAQISVGLRRQEVAHLDFAWLPHRSPVELVNTSKVDSSNPSLSCNLGLLRLQPDSNGITSAIEHSLYLLQLGYVVARPKSLDGVTEEPIDWEETGYIVAWDRAIGRMILVFIGQSRGVLDSGLQKLDTPPFGLPLVMEVVVSKGKLKRSRTSSFPWIRATRVHLEVDQGLDLAT</sequence>
<dbReference type="EMBL" id="ML742138">
    <property type="protein sequence ID" value="KAE8149016.1"/>
    <property type="molecule type" value="Genomic_DNA"/>
</dbReference>
<proteinExistence type="predicted"/>
<gene>
    <name evidence="2" type="ORF">BDV25DRAFT_157130</name>
</gene>
<name>A0A5N6TRN1_ASPAV</name>
<dbReference type="Proteomes" id="UP000325780">
    <property type="component" value="Unassembled WGS sequence"/>
</dbReference>
<dbReference type="OrthoDB" id="4442598at2759"/>
<evidence type="ECO:0000313" key="2">
    <source>
        <dbReference type="EMBL" id="KAE8149016.1"/>
    </source>
</evidence>
<protein>
    <submittedName>
        <fullName evidence="2">Uncharacterized protein</fullName>
    </submittedName>
</protein>
<keyword evidence="3" id="KW-1185">Reference proteome</keyword>
<evidence type="ECO:0000313" key="3">
    <source>
        <dbReference type="Proteomes" id="UP000325780"/>
    </source>
</evidence>
<evidence type="ECO:0000256" key="1">
    <source>
        <dbReference type="SAM" id="MobiDB-lite"/>
    </source>
</evidence>